<feature type="compositionally biased region" description="Gly residues" evidence="6">
    <location>
        <begin position="1477"/>
        <end position="1488"/>
    </location>
</feature>
<dbReference type="Gene3D" id="1.20.120.1080">
    <property type="match status" value="1"/>
</dbReference>
<evidence type="ECO:0000256" key="5">
    <source>
        <dbReference type="SAM" id="Coils"/>
    </source>
</evidence>
<protein>
    <recommendedName>
        <fullName evidence="11">RNA-directed RNA polymerase</fullName>
    </recommendedName>
</protein>
<accession>A0ABN9T693</accession>
<gene>
    <name evidence="9" type="ORF">PCOR1329_LOCUS35989</name>
</gene>
<evidence type="ECO:0000259" key="7">
    <source>
        <dbReference type="PROSITE" id="PS51192"/>
    </source>
</evidence>
<dbReference type="CDD" id="cd18791">
    <property type="entry name" value="SF2_C_RHA"/>
    <property type="match status" value="1"/>
</dbReference>
<organism evidence="9 10">
    <name type="scientific">Prorocentrum cordatum</name>
    <dbReference type="NCBI Taxonomy" id="2364126"/>
    <lineage>
        <taxon>Eukaryota</taxon>
        <taxon>Sar</taxon>
        <taxon>Alveolata</taxon>
        <taxon>Dinophyceae</taxon>
        <taxon>Prorocentrales</taxon>
        <taxon>Prorocentraceae</taxon>
        <taxon>Prorocentrum</taxon>
    </lineage>
</organism>
<feature type="region of interest" description="Disordered" evidence="6">
    <location>
        <begin position="2197"/>
        <end position="2271"/>
    </location>
</feature>
<keyword evidence="5" id="KW-0175">Coiled coil</keyword>
<feature type="compositionally biased region" description="Low complexity" evidence="6">
    <location>
        <begin position="2246"/>
        <end position="2255"/>
    </location>
</feature>
<sequence>MSAAVGNPLGGQLRCGGDADGRASSPEPSDSEVAMALQASLAAPAGPPAELPDADPAGLSDADLARALQARLAGLAPGGRSAGGEAAGGRRAARHPRARARGRRARGGLARGRRSARASARGAAAAAAAAAPAAAHRPCPRGEPRAAMAAPAAPAVRRPRGSAPSGAARPTGAAVPAPAPPPREAAPPRPPLPEARVAARTARPRSTARAGLRRGAAAPAVPSPPPLDAEPPSSPLAEAHGLGATGTPSAEASDAELVRGLRARIAGKASGDRSRLAPRPPTPLFVLFVACGTLDQYWSLVAASQTCRAWPDCPLHGDGAPSCRSQRPLREVVVRLGERRAAPVRVVRSGALLLHLRGSFDRFALLSIAGAAGDVGVEPALRAGVEVCGEPWSFFGCSSSMLRAEPRRVYLMRGSAEAVDAFRAACFPELWSKAFPKQLKYAGLLMSQCRAVMPLPDEVDIQSIDDVERNGHCFTDGCGSISLPLALRFQQQLELEWCPSVWQIRYCGHGHICKGILLLDKRAGGCTIRLRKSMQKALIGAELEVLSTLIGIVGWSKPHTLAKLNQQAVALLSHAVPETVLEEMHAKHMSALYCADTCPAAALTLLSQSRATALWQKLCLATTRKAFQELLDLRASVLRAKDGTMLNLSIPVADSRILFGACDPELQLEENTCYVCVTVGETRRVITGPVVIYRSPSYSPGDIRVLQAVDIGGEVLEDCILFSASGTRPAADTMSGGDLDGDLFAVFWDARITRYASSLEAVAPPDYSAPPRTTVDGPGDIIEYITHSEQSLLGRIDALFWRFASSQGVASPGCTALSSIFSRAVDKHPEDSAQLDELERGAPLPGVFAGPWGGRGAWSTPAAVASSGLQLTPSLHPLLRLSPALRWEGSRVGGRHAERCRVRRRMFEQARLADSGCIACSCVAQAGIGQQSSCSFDCENTKCPKSHPAPLVWIAAWRARAHEQLRSDDVPVMRECKVAERVVQQIYGRLQELRSNVAAAETAAAARVERVGEPGSAEARLAEAIDAYEAAKSGRTWRELDELAQKALLALQSVRAEQAGTEAELRSVRAPAARLEAASTQIAWTARPGGTLRQALQAWRRQAERQVRATVLEARAAELRAEASRLERERRACEACRDASYSEAAAAQATAAAEAAEAAMHTVHAALESFAARVSRSAKGLTGGSQEELSASNAELRSALTRERRRLLHPLPVHQCRQDLLQALRRDHAVVLTAGTGSGKSTQVPGFLVDDLDLNGPVVCTQPRRLAARSLAERVAEEFDTELGGLVGYHVGSRGGGGVDARRASAQTALLFVTDGLLLHNTRLHAGAIVVDEAHERSKDTDLILARWRQQRSSGAEVPPLVVMSASIDAGRISGYLRCTAIDVPGRLHDVDVSYSPPDGQGEEGEGELDEEVTVARLVDHACRLLYERVVEAGAPEGDVLIFLPGCAEVEACVAQIEERERLRSPWAAADRRSRGRGGGAAPDGGAAGSAQGAAASGSPAAAPLGAAELRKLPEMCVDEDGGADREERQLSIDAERLGRAERRLGEERMMQRGAMQDLASKEKALKRQLLQAMGPMAARRLSAKRRKIDDERGELQARQAELTAEYLAHRLSWQKHLNQCASKRLQDGLGRSRGEVLHAFPLFSALEAARQDRAIQFHCRRNCGSAYVRKVVCCTNIAETSLTIPGVRYVIDAGVARQVKFDHELRCSSLCLVKTSKAAATQRAGRAGRVAHGWCFRLFSSEDFDQRRAFEPPEMEKIPVERLLLHLCTHGFDISGDLGLLDPPPPAAVAAAKQALVDLGFLREDGCTLTEDGRIAARLDLGLPWSARMLLESGALQCTGRALLLAALLEDTQVRWRPEHAEFFSPKGDPFSLLNLWAAFDKQPRHAREEWCRQRRICRDEFALVRGTAERLRRSMVQQGRPGGGEGTDGALMRALVRGFFQFFAVHHDERFPRAGYSVLTPLLRAAQPAADEPEPGDGGGGLGATGGGSGSIGDASAKIRNELCGGATPVQGSQGDGGEREGGPAQLLKVDLCSCSSLRLQGDCLTSWVLFAQLRSTRTRIVMSSTCAVTPAMLIEEAPGTWRERVHLQDYLDGGDLSLLKKAVFRHVGPAVMRRLLRDRWQLVKEVEQVSGARWRISGLRALAHIRVGHGPRGAEGHRGPGARPAGCEGGLPKADAVVLPIPARALPAWPAEARKPAMRCRPRRPCPRRTRPPGGKRPERGRRYGAWHRASASGSCGGGRGAAGKAAGAGEAPVPGSIEEEKPAAASE</sequence>
<dbReference type="PANTHER" id="PTHR18934:SF91">
    <property type="entry name" value="PRE-MRNA-SPLICING FACTOR ATP-DEPENDENT RNA HELICASE PRP16"/>
    <property type="match status" value="1"/>
</dbReference>
<dbReference type="Pfam" id="PF00271">
    <property type="entry name" value="Helicase_C"/>
    <property type="match status" value="1"/>
</dbReference>
<keyword evidence="1" id="KW-0547">Nucleotide-binding</keyword>
<feature type="compositionally biased region" description="Low complexity" evidence="6">
    <location>
        <begin position="145"/>
        <end position="176"/>
    </location>
</feature>
<evidence type="ECO:0000256" key="6">
    <source>
        <dbReference type="SAM" id="MobiDB-lite"/>
    </source>
</evidence>
<dbReference type="CDD" id="cd17917">
    <property type="entry name" value="DEXHc_RHA-like"/>
    <property type="match status" value="1"/>
</dbReference>
<feature type="compositionally biased region" description="Basic residues" evidence="6">
    <location>
        <begin position="2199"/>
        <end position="2214"/>
    </location>
</feature>
<dbReference type="PANTHER" id="PTHR18934">
    <property type="entry name" value="ATP-DEPENDENT RNA HELICASE"/>
    <property type="match status" value="1"/>
</dbReference>
<dbReference type="Proteomes" id="UP001189429">
    <property type="component" value="Unassembled WGS sequence"/>
</dbReference>
<feature type="region of interest" description="Disordered" evidence="6">
    <location>
        <begin position="74"/>
        <end position="252"/>
    </location>
</feature>
<evidence type="ECO:0000259" key="8">
    <source>
        <dbReference type="PROSITE" id="PS51194"/>
    </source>
</evidence>
<keyword evidence="4" id="KW-0067">ATP-binding</keyword>
<feature type="coiled-coil region" evidence="5">
    <location>
        <begin position="1579"/>
        <end position="1606"/>
    </location>
</feature>
<feature type="compositionally biased region" description="Low complexity" evidence="6">
    <location>
        <begin position="34"/>
        <end position="44"/>
    </location>
</feature>
<evidence type="ECO:0008006" key="11">
    <source>
        <dbReference type="Google" id="ProtNLM"/>
    </source>
</evidence>
<keyword evidence="10" id="KW-1185">Reference proteome</keyword>
<evidence type="ECO:0000256" key="4">
    <source>
        <dbReference type="ARBA" id="ARBA00022840"/>
    </source>
</evidence>
<dbReference type="SMART" id="SM00490">
    <property type="entry name" value="HELICc"/>
    <property type="match status" value="1"/>
</dbReference>
<feature type="coiled-coil region" evidence="5">
    <location>
        <begin position="1100"/>
        <end position="1136"/>
    </location>
</feature>
<feature type="compositionally biased region" description="Basic and acidic residues" evidence="6">
    <location>
        <begin position="2262"/>
        <end position="2271"/>
    </location>
</feature>
<dbReference type="InterPro" id="IPR027417">
    <property type="entry name" value="P-loop_NTPase"/>
</dbReference>
<feature type="region of interest" description="Disordered" evidence="6">
    <location>
        <begin position="1464"/>
        <end position="1502"/>
    </location>
</feature>
<keyword evidence="3" id="KW-0347">Helicase</keyword>
<name>A0ABN9T693_9DINO</name>
<reference evidence="9" key="1">
    <citation type="submission" date="2023-10" db="EMBL/GenBank/DDBJ databases">
        <authorList>
            <person name="Chen Y."/>
            <person name="Shah S."/>
            <person name="Dougan E. K."/>
            <person name="Thang M."/>
            <person name="Chan C."/>
        </authorList>
    </citation>
    <scope>NUCLEOTIDE SEQUENCE [LARGE SCALE GENOMIC DNA]</scope>
</reference>
<dbReference type="Gene3D" id="3.40.50.300">
    <property type="entry name" value="P-loop containing nucleotide triphosphate hydrolases"/>
    <property type="match status" value="2"/>
</dbReference>
<feature type="domain" description="Helicase C-terminal" evidence="8">
    <location>
        <begin position="1588"/>
        <end position="1772"/>
    </location>
</feature>
<evidence type="ECO:0000256" key="3">
    <source>
        <dbReference type="ARBA" id="ARBA00022806"/>
    </source>
</evidence>
<dbReference type="Pfam" id="PF05183">
    <property type="entry name" value="RdRP"/>
    <property type="match status" value="1"/>
</dbReference>
<dbReference type="SUPFAM" id="SSF52540">
    <property type="entry name" value="P-loop containing nucleoside triphosphate hydrolases"/>
    <property type="match status" value="1"/>
</dbReference>
<feature type="compositionally biased region" description="Pro residues" evidence="6">
    <location>
        <begin position="221"/>
        <end position="234"/>
    </location>
</feature>
<comment type="caution">
    <text evidence="9">The sequence shown here is derived from an EMBL/GenBank/DDBJ whole genome shotgun (WGS) entry which is preliminary data.</text>
</comment>
<feature type="region of interest" description="Disordered" evidence="6">
    <location>
        <begin position="1970"/>
        <end position="1993"/>
    </location>
</feature>
<feature type="compositionally biased region" description="Low complexity" evidence="6">
    <location>
        <begin position="194"/>
        <end position="220"/>
    </location>
</feature>
<feature type="region of interest" description="Disordered" evidence="6">
    <location>
        <begin position="1"/>
        <end position="60"/>
    </location>
</feature>
<proteinExistence type="predicted"/>
<feature type="compositionally biased region" description="Basic residues" evidence="6">
    <location>
        <begin position="91"/>
        <end position="116"/>
    </location>
</feature>
<feature type="compositionally biased region" description="Low complexity" evidence="6">
    <location>
        <begin position="117"/>
        <end position="137"/>
    </location>
</feature>
<dbReference type="SMART" id="SM00487">
    <property type="entry name" value="DEXDc"/>
    <property type="match status" value="1"/>
</dbReference>
<evidence type="ECO:0000256" key="1">
    <source>
        <dbReference type="ARBA" id="ARBA00022741"/>
    </source>
</evidence>
<dbReference type="InterPro" id="IPR001650">
    <property type="entry name" value="Helicase_C-like"/>
</dbReference>
<keyword evidence="2" id="KW-0378">Hydrolase</keyword>
<feature type="compositionally biased region" description="Pro residues" evidence="6">
    <location>
        <begin position="177"/>
        <end position="193"/>
    </location>
</feature>
<dbReference type="PROSITE" id="PS51192">
    <property type="entry name" value="HELICASE_ATP_BIND_1"/>
    <property type="match status" value="1"/>
</dbReference>
<dbReference type="InterPro" id="IPR057596">
    <property type="entry name" value="RDRP_core"/>
</dbReference>
<feature type="compositionally biased region" description="Low complexity" evidence="6">
    <location>
        <begin position="1489"/>
        <end position="1502"/>
    </location>
</feature>
<evidence type="ECO:0000313" key="9">
    <source>
        <dbReference type="EMBL" id="CAK0840587.1"/>
    </source>
</evidence>
<dbReference type="EMBL" id="CAUYUJ010014391">
    <property type="protein sequence ID" value="CAK0840587.1"/>
    <property type="molecule type" value="Genomic_DNA"/>
</dbReference>
<evidence type="ECO:0000313" key="10">
    <source>
        <dbReference type="Proteomes" id="UP001189429"/>
    </source>
</evidence>
<dbReference type="PROSITE" id="PS51194">
    <property type="entry name" value="HELICASE_CTER"/>
    <property type="match status" value="1"/>
</dbReference>
<feature type="compositionally biased region" description="Gly residues" evidence="6">
    <location>
        <begin position="1978"/>
        <end position="1993"/>
    </location>
</feature>
<evidence type="ECO:0000256" key="2">
    <source>
        <dbReference type="ARBA" id="ARBA00022801"/>
    </source>
</evidence>
<feature type="domain" description="Helicase ATP-binding" evidence="7">
    <location>
        <begin position="1221"/>
        <end position="1386"/>
    </location>
</feature>
<dbReference type="InterPro" id="IPR014001">
    <property type="entry name" value="Helicase_ATP-bd"/>
</dbReference>
<feature type="compositionally biased region" description="Gly residues" evidence="6">
    <location>
        <begin position="76"/>
        <end position="87"/>
    </location>
</feature>